<dbReference type="InterPro" id="IPR009057">
    <property type="entry name" value="Homeodomain-like_sf"/>
</dbReference>
<dbReference type="PANTHER" id="PTHR46564:SF1">
    <property type="entry name" value="TRANSPOSASE"/>
    <property type="match status" value="1"/>
</dbReference>
<proteinExistence type="predicted"/>
<gene>
    <name evidence="2" type="ORF">QWZ14_04940</name>
</gene>
<reference evidence="3" key="1">
    <citation type="journal article" date="2019" name="Int. J. Syst. Evol. Microbiol.">
        <title>The Global Catalogue of Microorganisms (GCM) 10K type strain sequencing project: providing services to taxonomists for standard genome sequencing and annotation.</title>
        <authorList>
            <consortium name="The Broad Institute Genomics Platform"/>
            <consortium name="The Broad Institute Genome Sequencing Center for Infectious Disease"/>
            <person name="Wu L."/>
            <person name="Ma J."/>
        </authorList>
    </citation>
    <scope>NUCLEOTIDE SEQUENCE [LARGE SCALE GENOMIC DNA]</scope>
    <source>
        <strain evidence="3">CECT 7131</strain>
    </source>
</reference>
<feature type="domain" description="Tc1-like transposase DDE" evidence="1">
    <location>
        <begin position="146"/>
        <end position="285"/>
    </location>
</feature>
<comment type="caution">
    <text evidence="2">The sequence shown here is derived from an EMBL/GenBank/DDBJ whole genome shotgun (WGS) entry which is preliminary data.</text>
</comment>
<dbReference type="Proteomes" id="UP001529369">
    <property type="component" value="Unassembled WGS sequence"/>
</dbReference>
<dbReference type="PROSITE" id="PS51257">
    <property type="entry name" value="PROKAR_LIPOPROTEIN"/>
    <property type="match status" value="1"/>
</dbReference>
<accession>A0ABT8A228</accession>
<organism evidence="2 3">
    <name type="scientific">Paeniroseomonas aquatica</name>
    <dbReference type="NCBI Taxonomy" id="373043"/>
    <lineage>
        <taxon>Bacteria</taxon>
        <taxon>Pseudomonadati</taxon>
        <taxon>Pseudomonadota</taxon>
        <taxon>Alphaproteobacteria</taxon>
        <taxon>Acetobacterales</taxon>
        <taxon>Acetobacteraceae</taxon>
        <taxon>Paeniroseomonas</taxon>
    </lineage>
</organism>
<evidence type="ECO:0000259" key="1">
    <source>
        <dbReference type="Pfam" id="PF13358"/>
    </source>
</evidence>
<protein>
    <submittedName>
        <fullName evidence="2">IS630 family transposase</fullName>
    </submittedName>
</protein>
<dbReference type="SUPFAM" id="SSF46689">
    <property type="entry name" value="Homeodomain-like"/>
    <property type="match status" value="1"/>
</dbReference>
<keyword evidence="3" id="KW-1185">Reference proteome</keyword>
<evidence type="ECO:0000313" key="2">
    <source>
        <dbReference type="EMBL" id="MDN3563721.1"/>
    </source>
</evidence>
<dbReference type="Gene3D" id="3.30.420.10">
    <property type="entry name" value="Ribonuclease H-like superfamily/Ribonuclease H"/>
    <property type="match status" value="1"/>
</dbReference>
<sequence>MSKALSIDLRERVVAAVAAGSSCRAAAARFGVSAASAVRWAALTRKVGSVAPGPLGGDRRSARIEAHAALILRLIGQRSDMTLKEIRTELAKAGVSAGIGTLWRFFDRRRMTWKKKSAHAEEQDRPDILRRRWAWFEAQPDLDPDRLVFIDETWASTNMARTHGRAPRGERLRAAIPHGHWLTTTFVAGLRNTGMVAPMVLDGPINGSLFQDYVEQVLVPELRPGDIVVMDNLGSHKGAGVRAAIEAAGASLLYLPPYSPDFNPIEQAFAKLKAMLRKAAERTLDDLWRSIGRIIDTFTPTECANYFAAAGYDAD</sequence>
<dbReference type="NCBIfam" id="NF033545">
    <property type="entry name" value="transpos_IS630"/>
    <property type="match status" value="1"/>
</dbReference>
<dbReference type="InterPro" id="IPR047655">
    <property type="entry name" value="Transpos_IS630-like"/>
</dbReference>
<dbReference type="Pfam" id="PF13358">
    <property type="entry name" value="DDE_3"/>
    <property type="match status" value="1"/>
</dbReference>
<dbReference type="RefSeq" id="WP_290315452.1">
    <property type="nucleotide sequence ID" value="NZ_JAUFPN010000038.1"/>
</dbReference>
<dbReference type="InterPro" id="IPR036397">
    <property type="entry name" value="RNaseH_sf"/>
</dbReference>
<dbReference type="EMBL" id="JAUFPN010000038">
    <property type="protein sequence ID" value="MDN3563721.1"/>
    <property type="molecule type" value="Genomic_DNA"/>
</dbReference>
<evidence type="ECO:0000313" key="3">
    <source>
        <dbReference type="Proteomes" id="UP001529369"/>
    </source>
</evidence>
<name>A0ABT8A228_9PROT</name>
<dbReference type="InterPro" id="IPR038717">
    <property type="entry name" value="Tc1-like_DDE_dom"/>
</dbReference>
<dbReference type="PANTHER" id="PTHR46564">
    <property type="entry name" value="TRANSPOSASE"/>
    <property type="match status" value="1"/>
</dbReference>